<proteinExistence type="predicted"/>
<organism evidence="1 2">
    <name type="scientific">Vigna unguiculata</name>
    <name type="common">Cowpea</name>
    <dbReference type="NCBI Taxonomy" id="3917"/>
    <lineage>
        <taxon>Eukaryota</taxon>
        <taxon>Viridiplantae</taxon>
        <taxon>Streptophyta</taxon>
        <taxon>Embryophyta</taxon>
        <taxon>Tracheophyta</taxon>
        <taxon>Spermatophyta</taxon>
        <taxon>Magnoliopsida</taxon>
        <taxon>eudicotyledons</taxon>
        <taxon>Gunneridae</taxon>
        <taxon>Pentapetalae</taxon>
        <taxon>rosids</taxon>
        <taxon>fabids</taxon>
        <taxon>Fabales</taxon>
        <taxon>Fabaceae</taxon>
        <taxon>Papilionoideae</taxon>
        <taxon>50 kb inversion clade</taxon>
        <taxon>NPAAA clade</taxon>
        <taxon>indigoferoid/millettioid clade</taxon>
        <taxon>Phaseoleae</taxon>
        <taxon>Vigna</taxon>
    </lineage>
</organism>
<gene>
    <name evidence="1" type="ORF">DEO72_LG9g815</name>
</gene>
<protein>
    <submittedName>
        <fullName evidence="1">Uncharacterized protein</fullName>
    </submittedName>
</protein>
<reference evidence="1 2" key="1">
    <citation type="submission" date="2019-04" db="EMBL/GenBank/DDBJ databases">
        <title>An improved genome assembly and genetic linkage map for asparagus bean, Vigna unguiculata ssp. sesquipedialis.</title>
        <authorList>
            <person name="Xia Q."/>
            <person name="Zhang R."/>
            <person name="Dong Y."/>
        </authorList>
    </citation>
    <scope>NUCLEOTIDE SEQUENCE [LARGE SCALE GENOMIC DNA]</scope>
    <source>
        <tissue evidence="1">Leaf</tissue>
    </source>
</reference>
<dbReference type="EMBL" id="CP039353">
    <property type="protein sequence ID" value="QCE05809.1"/>
    <property type="molecule type" value="Genomic_DNA"/>
</dbReference>
<dbReference type="AlphaFoldDB" id="A0A4D6N037"/>
<dbReference type="Proteomes" id="UP000501690">
    <property type="component" value="Linkage Group LG9"/>
</dbReference>
<sequence>MAAALPLPNMWWPVYKPLLHGALPNALEGHVFSRILSILLSPREFTRYRLRKQATTAADPGTK</sequence>
<keyword evidence="2" id="KW-1185">Reference proteome</keyword>
<name>A0A4D6N037_VIGUN</name>
<evidence type="ECO:0000313" key="2">
    <source>
        <dbReference type="Proteomes" id="UP000501690"/>
    </source>
</evidence>
<evidence type="ECO:0000313" key="1">
    <source>
        <dbReference type="EMBL" id="QCE05809.1"/>
    </source>
</evidence>
<accession>A0A4D6N037</accession>